<accession>A0AAD9ZPV2</accession>
<dbReference type="InterPro" id="IPR001245">
    <property type="entry name" value="Ser-Thr/Tyr_kinase_cat_dom"/>
</dbReference>
<keyword evidence="4" id="KW-0732">Signal</keyword>
<keyword evidence="13" id="KW-0812">Transmembrane</keyword>
<gene>
    <name evidence="15" type="ORF">Dsin_027795</name>
</gene>
<evidence type="ECO:0000256" key="11">
    <source>
        <dbReference type="ARBA" id="ARBA00048679"/>
    </source>
</evidence>
<name>A0AAD9ZPV2_9ROSI</name>
<feature type="domain" description="Protein kinase" evidence="14">
    <location>
        <begin position="48"/>
        <end position="149"/>
    </location>
</feature>
<evidence type="ECO:0000256" key="10">
    <source>
        <dbReference type="ARBA" id="ARBA00047899"/>
    </source>
</evidence>
<dbReference type="Proteomes" id="UP001281410">
    <property type="component" value="Unassembled WGS sequence"/>
</dbReference>
<evidence type="ECO:0000256" key="2">
    <source>
        <dbReference type="ARBA" id="ARBA00022527"/>
    </source>
</evidence>
<keyword evidence="5 12" id="KW-0547">Nucleotide-binding</keyword>
<dbReference type="PANTHER" id="PTHR27002">
    <property type="entry name" value="RECEPTOR-LIKE SERINE/THREONINE-PROTEIN KINASE SD1-8"/>
    <property type="match status" value="1"/>
</dbReference>
<evidence type="ECO:0000256" key="12">
    <source>
        <dbReference type="PROSITE-ProRule" id="PRU10141"/>
    </source>
</evidence>
<dbReference type="GO" id="GO:0005886">
    <property type="term" value="C:plasma membrane"/>
    <property type="evidence" value="ECO:0007669"/>
    <property type="project" value="TreeGrafter"/>
</dbReference>
<keyword evidence="9" id="KW-0325">Glycoprotein</keyword>
<dbReference type="InterPro" id="IPR000719">
    <property type="entry name" value="Prot_kinase_dom"/>
</dbReference>
<evidence type="ECO:0000256" key="6">
    <source>
        <dbReference type="ARBA" id="ARBA00022777"/>
    </source>
</evidence>
<dbReference type="PROSITE" id="PS00107">
    <property type="entry name" value="PROTEIN_KINASE_ATP"/>
    <property type="match status" value="1"/>
</dbReference>
<keyword evidence="13" id="KW-0472">Membrane</keyword>
<dbReference type="Pfam" id="PF07714">
    <property type="entry name" value="PK_Tyr_Ser-Thr"/>
    <property type="match status" value="1"/>
</dbReference>
<feature type="transmembrane region" description="Helical" evidence="13">
    <location>
        <begin position="127"/>
        <end position="147"/>
    </location>
</feature>
<dbReference type="GO" id="GO:0004674">
    <property type="term" value="F:protein serine/threonine kinase activity"/>
    <property type="evidence" value="ECO:0007669"/>
    <property type="project" value="UniProtKB-KW"/>
</dbReference>
<dbReference type="AlphaFoldDB" id="A0AAD9ZPV2"/>
<comment type="caution">
    <text evidence="15">The sequence shown here is derived from an EMBL/GenBank/DDBJ whole genome shotgun (WGS) entry which is preliminary data.</text>
</comment>
<evidence type="ECO:0000256" key="7">
    <source>
        <dbReference type="ARBA" id="ARBA00022840"/>
    </source>
</evidence>
<keyword evidence="6" id="KW-0418">Kinase</keyword>
<keyword evidence="3" id="KW-0808">Transferase</keyword>
<protein>
    <recommendedName>
        <fullName evidence="1">non-specific serine/threonine protein kinase</fullName>
        <ecNumber evidence="1">2.7.11.1</ecNumber>
    </recommendedName>
</protein>
<proteinExistence type="predicted"/>
<dbReference type="GO" id="GO:0005524">
    <property type="term" value="F:ATP binding"/>
    <property type="evidence" value="ECO:0007669"/>
    <property type="project" value="UniProtKB-UniRule"/>
</dbReference>
<evidence type="ECO:0000256" key="4">
    <source>
        <dbReference type="ARBA" id="ARBA00022729"/>
    </source>
</evidence>
<dbReference type="EC" id="2.7.11.1" evidence="1"/>
<evidence type="ECO:0000313" key="15">
    <source>
        <dbReference type="EMBL" id="KAK3188234.1"/>
    </source>
</evidence>
<evidence type="ECO:0000313" key="16">
    <source>
        <dbReference type="Proteomes" id="UP001281410"/>
    </source>
</evidence>
<dbReference type="PANTHER" id="PTHR27002:SF804">
    <property type="entry name" value="OS02G0710500 PROTEIN"/>
    <property type="match status" value="1"/>
</dbReference>
<comment type="catalytic activity">
    <reaction evidence="10">
        <text>L-threonyl-[protein] + ATP = O-phospho-L-threonyl-[protein] + ADP + H(+)</text>
        <dbReference type="Rhea" id="RHEA:46608"/>
        <dbReference type="Rhea" id="RHEA-COMP:11060"/>
        <dbReference type="Rhea" id="RHEA-COMP:11605"/>
        <dbReference type="ChEBI" id="CHEBI:15378"/>
        <dbReference type="ChEBI" id="CHEBI:30013"/>
        <dbReference type="ChEBI" id="CHEBI:30616"/>
        <dbReference type="ChEBI" id="CHEBI:61977"/>
        <dbReference type="ChEBI" id="CHEBI:456216"/>
        <dbReference type="EC" id="2.7.11.1"/>
    </reaction>
</comment>
<keyword evidence="13" id="KW-1133">Transmembrane helix</keyword>
<keyword evidence="2" id="KW-0723">Serine/threonine-protein kinase</keyword>
<evidence type="ECO:0000256" key="9">
    <source>
        <dbReference type="ARBA" id="ARBA00023180"/>
    </source>
</evidence>
<sequence>MSDEILLPIFEGSNHPEIERGLRATDEDHSGEMHCFRLTTKQIATNNFSDTNKLGQGGFGLVYKGRLPNGKEVAVKRLSLRSSQGLEEFRNEVILIIKPQHKNLVRLLGYCLEGDEKLLVYEYMANTSLDAFLFGNLIIFPLIYVIYSH</sequence>
<dbReference type="SUPFAM" id="SSF56112">
    <property type="entry name" value="Protein kinase-like (PK-like)"/>
    <property type="match status" value="1"/>
</dbReference>
<evidence type="ECO:0000256" key="8">
    <source>
        <dbReference type="ARBA" id="ARBA00023157"/>
    </source>
</evidence>
<evidence type="ECO:0000256" key="13">
    <source>
        <dbReference type="SAM" id="Phobius"/>
    </source>
</evidence>
<dbReference type="FunFam" id="3.30.200.20:FF:000195">
    <property type="entry name" value="G-type lectin S-receptor-like serine/threonine-protein kinase"/>
    <property type="match status" value="1"/>
</dbReference>
<comment type="catalytic activity">
    <reaction evidence="11">
        <text>L-seryl-[protein] + ATP = O-phospho-L-seryl-[protein] + ADP + H(+)</text>
        <dbReference type="Rhea" id="RHEA:17989"/>
        <dbReference type="Rhea" id="RHEA-COMP:9863"/>
        <dbReference type="Rhea" id="RHEA-COMP:11604"/>
        <dbReference type="ChEBI" id="CHEBI:15378"/>
        <dbReference type="ChEBI" id="CHEBI:29999"/>
        <dbReference type="ChEBI" id="CHEBI:30616"/>
        <dbReference type="ChEBI" id="CHEBI:83421"/>
        <dbReference type="ChEBI" id="CHEBI:456216"/>
        <dbReference type="EC" id="2.7.11.1"/>
    </reaction>
</comment>
<evidence type="ECO:0000256" key="5">
    <source>
        <dbReference type="ARBA" id="ARBA00022741"/>
    </source>
</evidence>
<evidence type="ECO:0000259" key="14">
    <source>
        <dbReference type="PROSITE" id="PS50011"/>
    </source>
</evidence>
<organism evidence="15 16">
    <name type="scientific">Dipteronia sinensis</name>
    <dbReference type="NCBI Taxonomy" id="43782"/>
    <lineage>
        <taxon>Eukaryota</taxon>
        <taxon>Viridiplantae</taxon>
        <taxon>Streptophyta</taxon>
        <taxon>Embryophyta</taxon>
        <taxon>Tracheophyta</taxon>
        <taxon>Spermatophyta</taxon>
        <taxon>Magnoliopsida</taxon>
        <taxon>eudicotyledons</taxon>
        <taxon>Gunneridae</taxon>
        <taxon>Pentapetalae</taxon>
        <taxon>rosids</taxon>
        <taxon>malvids</taxon>
        <taxon>Sapindales</taxon>
        <taxon>Sapindaceae</taxon>
        <taxon>Hippocastanoideae</taxon>
        <taxon>Acereae</taxon>
        <taxon>Dipteronia</taxon>
    </lineage>
</organism>
<keyword evidence="16" id="KW-1185">Reference proteome</keyword>
<keyword evidence="7 12" id="KW-0067">ATP-binding</keyword>
<dbReference type="InterPro" id="IPR017441">
    <property type="entry name" value="Protein_kinase_ATP_BS"/>
</dbReference>
<evidence type="ECO:0000256" key="1">
    <source>
        <dbReference type="ARBA" id="ARBA00012513"/>
    </source>
</evidence>
<dbReference type="PROSITE" id="PS50011">
    <property type="entry name" value="PROTEIN_KINASE_DOM"/>
    <property type="match status" value="1"/>
</dbReference>
<feature type="binding site" evidence="12">
    <location>
        <position position="76"/>
    </location>
    <ligand>
        <name>ATP</name>
        <dbReference type="ChEBI" id="CHEBI:30616"/>
    </ligand>
</feature>
<keyword evidence="8" id="KW-1015">Disulfide bond</keyword>
<reference evidence="15" key="1">
    <citation type="journal article" date="2023" name="Plant J.">
        <title>Genome sequences and population genomics provide insights into the demographic history, inbreeding, and mutation load of two 'living fossil' tree species of Dipteronia.</title>
        <authorList>
            <person name="Feng Y."/>
            <person name="Comes H.P."/>
            <person name="Chen J."/>
            <person name="Zhu S."/>
            <person name="Lu R."/>
            <person name="Zhang X."/>
            <person name="Li P."/>
            <person name="Qiu J."/>
            <person name="Olsen K.M."/>
            <person name="Qiu Y."/>
        </authorList>
    </citation>
    <scope>NUCLEOTIDE SEQUENCE</scope>
    <source>
        <strain evidence="15">NBL</strain>
    </source>
</reference>
<dbReference type="InterPro" id="IPR011009">
    <property type="entry name" value="Kinase-like_dom_sf"/>
</dbReference>
<evidence type="ECO:0000256" key="3">
    <source>
        <dbReference type="ARBA" id="ARBA00022679"/>
    </source>
</evidence>
<dbReference type="EMBL" id="JANJYJ010000009">
    <property type="protein sequence ID" value="KAK3188234.1"/>
    <property type="molecule type" value="Genomic_DNA"/>
</dbReference>
<dbReference type="Gene3D" id="3.30.200.20">
    <property type="entry name" value="Phosphorylase Kinase, domain 1"/>
    <property type="match status" value="1"/>
</dbReference>